<keyword evidence="2" id="KW-0067">ATP-binding</keyword>
<dbReference type="Pfam" id="PF00158">
    <property type="entry name" value="Sigma54_activat"/>
    <property type="match status" value="1"/>
</dbReference>
<dbReference type="PANTHER" id="PTHR32071:SF120">
    <property type="entry name" value="TRANSCRIPTIONAL REGULATOR-RELATED"/>
    <property type="match status" value="1"/>
</dbReference>
<gene>
    <name evidence="4" type="ordered locus">Nhal_1521</name>
</gene>
<proteinExistence type="predicted"/>
<dbReference type="KEGG" id="nhl:Nhal_1521"/>
<reference evidence="5" key="1">
    <citation type="submission" date="2010-04" db="EMBL/GenBank/DDBJ databases">
        <title>Complete genome sequence of Nitrosococcus halophilus Nc4, a salt-adapted, aerobic obligate ammonia-oxidizing sulfur purple bacterium.</title>
        <authorList>
            <consortium name="US DOE Joint Genome Institute"/>
            <person name="Campbell M.A."/>
            <person name="Malfatti S.A."/>
            <person name="Chain P.S.G."/>
            <person name="Heidelberg J.F."/>
            <person name="Ward B.B."/>
            <person name="Klotz M.G."/>
        </authorList>
    </citation>
    <scope>NUCLEOTIDE SEQUENCE [LARGE SCALE GENOMIC DNA]</scope>
    <source>
        <strain evidence="5">Nc4</strain>
    </source>
</reference>
<name>D5C1M9_NITHN</name>
<dbReference type="RefSeq" id="WP_013032551.1">
    <property type="nucleotide sequence ID" value="NC_013960.1"/>
</dbReference>
<dbReference type="OrthoDB" id="9804019at2"/>
<dbReference type="PROSITE" id="PS50045">
    <property type="entry name" value="SIGMA54_INTERACT_4"/>
    <property type="match status" value="1"/>
</dbReference>
<dbReference type="InterPro" id="IPR045343">
    <property type="entry name" value="VpsR"/>
</dbReference>
<evidence type="ECO:0000259" key="3">
    <source>
        <dbReference type="PROSITE" id="PS50045"/>
    </source>
</evidence>
<dbReference type="PANTHER" id="PTHR32071">
    <property type="entry name" value="TRANSCRIPTIONAL REGULATORY PROTEIN"/>
    <property type="match status" value="1"/>
</dbReference>
<dbReference type="GO" id="GO:0006355">
    <property type="term" value="P:regulation of DNA-templated transcription"/>
    <property type="evidence" value="ECO:0007669"/>
    <property type="project" value="InterPro"/>
</dbReference>
<evidence type="ECO:0000313" key="5">
    <source>
        <dbReference type="Proteomes" id="UP000001844"/>
    </source>
</evidence>
<sequence length="200" mass="21799">MKPLLNPEISQAEVTKLADLCCSSVAMQWIALVPATFPQNKTLNEFISGCFFDYHTLPLDMPRLQITLGHALGMAKLACLAEKPPMVEPFLDHLLVGKNPQMCKLNHDIQKIAAVNAPVLIRGESGTGKELVARAIHHYSQRQGPFEAVNCAALPPSLIQSELFGHEKGAFTGAARRKIGRIEAASGGTIFLLVLFLPYL</sequence>
<dbReference type="EMBL" id="CP001798">
    <property type="protein sequence ID" value="ADE14662.1"/>
    <property type="molecule type" value="Genomic_DNA"/>
</dbReference>
<dbReference type="InterPro" id="IPR025662">
    <property type="entry name" value="Sigma_54_int_dom_ATP-bd_1"/>
</dbReference>
<feature type="domain" description="Sigma-54 factor interaction" evidence="3">
    <location>
        <begin position="95"/>
        <end position="195"/>
    </location>
</feature>
<keyword evidence="1" id="KW-0547">Nucleotide-binding</keyword>
<dbReference type="STRING" id="472759.Nhal_1521"/>
<dbReference type="GO" id="GO:0005524">
    <property type="term" value="F:ATP binding"/>
    <property type="evidence" value="ECO:0007669"/>
    <property type="project" value="UniProtKB-KW"/>
</dbReference>
<dbReference type="HOGENOM" id="CLU_1365008_0_0_6"/>
<dbReference type="InterPro" id="IPR027417">
    <property type="entry name" value="P-loop_NTPase"/>
</dbReference>
<organism evidence="4 5">
    <name type="scientific">Nitrosococcus halophilus (strain Nc4)</name>
    <dbReference type="NCBI Taxonomy" id="472759"/>
    <lineage>
        <taxon>Bacteria</taxon>
        <taxon>Pseudomonadati</taxon>
        <taxon>Pseudomonadota</taxon>
        <taxon>Gammaproteobacteria</taxon>
        <taxon>Chromatiales</taxon>
        <taxon>Chromatiaceae</taxon>
        <taxon>Nitrosococcus</taxon>
    </lineage>
</organism>
<dbReference type="PROSITE" id="PS00675">
    <property type="entry name" value="SIGMA54_INTERACT_1"/>
    <property type="match status" value="1"/>
</dbReference>
<dbReference type="InterPro" id="IPR002078">
    <property type="entry name" value="Sigma_54_int"/>
</dbReference>
<evidence type="ECO:0000313" key="4">
    <source>
        <dbReference type="EMBL" id="ADE14662.1"/>
    </source>
</evidence>
<accession>D5C1M9</accession>
<evidence type="ECO:0000256" key="1">
    <source>
        <dbReference type="ARBA" id="ARBA00022741"/>
    </source>
</evidence>
<dbReference type="SUPFAM" id="SSF52540">
    <property type="entry name" value="P-loop containing nucleoside triphosphate hydrolases"/>
    <property type="match status" value="1"/>
</dbReference>
<dbReference type="eggNOG" id="COG2204">
    <property type="taxonomic scope" value="Bacteria"/>
</dbReference>
<dbReference type="CDD" id="cd00009">
    <property type="entry name" value="AAA"/>
    <property type="match status" value="1"/>
</dbReference>
<evidence type="ECO:0000256" key="2">
    <source>
        <dbReference type="ARBA" id="ARBA00022840"/>
    </source>
</evidence>
<dbReference type="Proteomes" id="UP000001844">
    <property type="component" value="Chromosome"/>
</dbReference>
<dbReference type="Gene3D" id="3.40.50.300">
    <property type="entry name" value="P-loop containing nucleotide triphosphate hydrolases"/>
    <property type="match status" value="1"/>
</dbReference>
<dbReference type="AlphaFoldDB" id="D5C1M9"/>
<keyword evidence="5" id="KW-1185">Reference proteome</keyword>
<dbReference type="Pfam" id="PF20161">
    <property type="entry name" value="VpsR"/>
    <property type="match status" value="1"/>
</dbReference>
<protein>
    <submittedName>
        <fullName evidence="4">Sigma-54 factor interaction domain-containing protein</fullName>
    </submittedName>
</protein>